<proteinExistence type="predicted"/>
<evidence type="ECO:0008006" key="4">
    <source>
        <dbReference type="Google" id="ProtNLM"/>
    </source>
</evidence>
<evidence type="ECO:0000256" key="1">
    <source>
        <dbReference type="SAM" id="MobiDB-lite"/>
    </source>
</evidence>
<reference evidence="2 3" key="1">
    <citation type="submission" date="2021-03" db="EMBL/GenBank/DDBJ databases">
        <title>Genomic Encyclopedia of Type Strains, Phase IV (KMG-IV): sequencing the most valuable type-strain genomes for metagenomic binning, comparative biology and taxonomic classification.</title>
        <authorList>
            <person name="Goeker M."/>
        </authorList>
    </citation>
    <scope>NUCLEOTIDE SEQUENCE [LARGE SCALE GENOMIC DNA]</scope>
    <source>
        <strain evidence="2 3">DSM 26806</strain>
    </source>
</reference>
<gene>
    <name evidence="2" type="ORF">J2Z69_001898</name>
</gene>
<keyword evidence="3" id="KW-1185">Reference proteome</keyword>
<sequence length="168" mass="17565">MQQYYSPQRSVIPPGYPYGAPYPGLGASTSSLVPLAPAAVAPVAAEATSLVAPAAAAAKTGFSLPNIGALKGIIDGMGGIDGVLNTMGKVQQMMQGVQQFAPMAKLVMGGLLPGGKGKTNASKNQELDEYRPRRRKSRSKSGVGTKKRKSTSGKRPASRRPASKKRRR</sequence>
<evidence type="ECO:0000313" key="2">
    <source>
        <dbReference type="EMBL" id="MBP2000867.1"/>
    </source>
</evidence>
<name>A0ABS4JGM7_9BACL</name>
<protein>
    <recommendedName>
        <fullName evidence="4">Tyrosine protein kinase</fullName>
    </recommendedName>
</protein>
<dbReference type="EMBL" id="JAGGLD010000002">
    <property type="protein sequence ID" value="MBP2000867.1"/>
    <property type="molecule type" value="Genomic_DNA"/>
</dbReference>
<organism evidence="2 3">
    <name type="scientific">Paenibacillus shirakamiensis</name>
    <dbReference type="NCBI Taxonomy" id="1265935"/>
    <lineage>
        <taxon>Bacteria</taxon>
        <taxon>Bacillati</taxon>
        <taxon>Bacillota</taxon>
        <taxon>Bacilli</taxon>
        <taxon>Bacillales</taxon>
        <taxon>Paenibacillaceae</taxon>
        <taxon>Paenibacillus</taxon>
    </lineage>
</organism>
<feature type="compositionally biased region" description="Basic residues" evidence="1">
    <location>
        <begin position="132"/>
        <end position="168"/>
    </location>
</feature>
<accession>A0ABS4JGM7</accession>
<dbReference type="Proteomes" id="UP001519288">
    <property type="component" value="Unassembled WGS sequence"/>
</dbReference>
<dbReference type="RefSeq" id="WP_209861362.1">
    <property type="nucleotide sequence ID" value="NZ_JAGGLD010000002.1"/>
</dbReference>
<evidence type="ECO:0000313" key="3">
    <source>
        <dbReference type="Proteomes" id="UP001519288"/>
    </source>
</evidence>
<feature type="region of interest" description="Disordered" evidence="1">
    <location>
        <begin position="112"/>
        <end position="168"/>
    </location>
</feature>
<comment type="caution">
    <text evidence="2">The sequence shown here is derived from an EMBL/GenBank/DDBJ whole genome shotgun (WGS) entry which is preliminary data.</text>
</comment>